<name>A0AAN6YED7_9PEZI</name>
<reference evidence="2" key="2">
    <citation type="submission" date="2023-05" db="EMBL/GenBank/DDBJ databases">
        <authorList>
            <consortium name="Lawrence Berkeley National Laboratory"/>
            <person name="Steindorff A."/>
            <person name="Hensen N."/>
            <person name="Bonometti L."/>
            <person name="Westerberg I."/>
            <person name="Brannstrom I.O."/>
            <person name="Guillou S."/>
            <person name="Cros-Aarteil S."/>
            <person name="Calhoun S."/>
            <person name="Haridas S."/>
            <person name="Kuo A."/>
            <person name="Mondo S."/>
            <person name="Pangilinan J."/>
            <person name="Riley R."/>
            <person name="Labutti K."/>
            <person name="Andreopoulos B."/>
            <person name="Lipzen A."/>
            <person name="Chen C."/>
            <person name="Yanf M."/>
            <person name="Daum C."/>
            <person name="Ng V."/>
            <person name="Clum A."/>
            <person name="Ohm R."/>
            <person name="Martin F."/>
            <person name="Silar P."/>
            <person name="Natvig D."/>
            <person name="Lalanne C."/>
            <person name="Gautier V."/>
            <person name="Ament-Velasquez S.L."/>
            <person name="Kruys A."/>
            <person name="Hutchinson M.I."/>
            <person name="Powell A.J."/>
            <person name="Barry K."/>
            <person name="Miller A.N."/>
            <person name="Grigoriev I.V."/>
            <person name="Debuchy R."/>
            <person name="Gladieux P."/>
            <person name="Thoren M.H."/>
            <person name="Johannesson H."/>
        </authorList>
    </citation>
    <scope>NUCLEOTIDE SEQUENCE</scope>
    <source>
        <strain evidence="2">PSN293</strain>
    </source>
</reference>
<evidence type="ECO:0000313" key="2">
    <source>
        <dbReference type="EMBL" id="KAK4214527.1"/>
    </source>
</evidence>
<evidence type="ECO:0000313" key="3">
    <source>
        <dbReference type="Proteomes" id="UP001301769"/>
    </source>
</evidence>
<dbReference type="AlphaFoldDB" id="A0AAN6YED7"/>
<gene>
    <name evidence="2" type="ORF">QBC37DRAFT_421019</name>
</gene>
<comment type="caution">
    <text evidence="2">The sequence shown here is derived from an EMBL/GenBank/DDBJ whole genome shotgun (WGS) entry which is preliminary data.</text>
</comment>
<feature type="region of interest" description="Disordered" evidence="1">
    <location>
        <begin position="160"/>
        <end position="184"/>
    </location>
</feature>
<feature type="compositionally biased region" description="Acidic residues" evidence="1">
    <location>
        <begin position="161"/>
        <end position="184"/>
    </location>
</feature>
<reference evidence="2" key="1">
    <citation type="journal article" date="2023" name="Mol. Phylogenet. Evol.">
        <title>Genome-scale phylogeny and comparative genomics of the fungal order Sordariales.</title>
        <authorList>
            <person name="Hensen N."/>
            <person name="Bonometti L."/>
            <person name="Westerberg I."/>
            <person name="Brannstrom I.O."/>
            <person name="Guillou S."/>
            <person name="Cros-Aarteil S."/>
            <person name="Calhoun S."/>
            <person name="Haridas S."/>
            <person name="Kuo A."/>
            <person name="Mondo S."/>
            <person name="Pangilinan J."/>
            <person name="Riley R."/>
            <person name="LaButti K."/>
            <person name="Andreopoulos B."/>
            <person name="Lipzen A."/>
            <person name="Chen C."/>
            <person name="Yan M."/>
            <person name="Daum C."/>
            <person name="Ng V."/>
            <person name="Clum A."/>
            <person name="Steindorff A."/>
            <person name="Ohm R.A."/>
            <person name="Martin F."/>
            <person name="Silar P."/>
            <person name="Natvig D.O."/>
            <person name="Lalanne C."/>
            <person name="Gautier V."/>
            <person name="Ament-Velasquez S.L."/>
            <person name="Kruys A."/>
            <person name="Hutchinson M.I."/>
            <person name="Powell A.J."/>
            <person name="Barry K."/>
            <person name="Miller A.N."/>
            <person name="Grigoriev I.V."/>
            <person name="Debuchy R."/>
            <person name="Gladieux P."/>
            <person name="Hiltunen Thoren M."/>
            <person name="Johannesson H."/>
        </authorList>
    </citation>
    <scope>NUCLEOTIDE SEQUENCE</scope>
    <source>
        <strain evidence="2">PSN293</strain>
    </source>
</reference>
<dbReference type="EMBL" id="MU858092">
    <property type="protein sequence ID" value="KAK4214527.1"/>
    <property type="molecule type" value="Genomic_DNA"/>
</dbReference>
<sequence length="206" mass="23516">MDVTELQLDDWCDMKTEEAAREHILNACYKLRACLFPTTCDPPRAANTGPLTLRQQVEVIGAFIQIQCHITAATPRIIRSTNLDGLLKLIVNEWDGEPLRFKAKAMRLLQTCRGIFANTERKWIGTFVIVDRDVDDRAGEDDGGSCRRCRRRCVRAASYEGEYDEDDEEDKDAEGRDDSDDDDKCYEWTVVGEDAWLDDQDNRSTA</sequence>
<evidence type="ECO:0000256" key="1">
    <source>
        <dbReference type="SAM" id="MobiDB-lite"/>
    </source>
</evidence>
<organism evidence="2 3">
    <name type="scientific">Rhypophila decipiens</name>
    <dbReference type="NCBI Taxonomy" id="261697"/>
    <lineage>
        <taxon>Eukaryota</taxon>
        <taxon>Fungi</taxon>
        <taxon>Dikarya</taxon>
        <taxon>Ascomycota</taxon>
        <taxon>Pezizomycotina</taxon>
        <taxon>Sordariomycetes</taxon>
        <taxon>Sordariomycetidae</taxon>
        <taxon>Sordariales</taxon>
        <taxon>Naviculisporaceae</taxon>
        <taxon>Rhypophila</taxon>
    </lineage>
</organism>
<proteinExistence type="predicted"/>
<accession>A0AAN6YED7</accession>
<protein>
    <submittedName>
        <fullName evidence="2">Uncharacterized protein</fullName>
    </submittedName>
</protein>
<keyword evidence="3" id="KW-1185">Reference proteome</keyword>
<dbReference type="Proteomes" id="UP001301769">
    <property type="component" value="Unassembled WGS sequence"/>
</dbReference>